<feature type="compositionally biased region" description="Basic residues" evidence="5">
    <location>
        <begin position="364"/>
        <end position="373"/>
    </location>
</feature>
<dbReference type="Proteomes" id="UP000562045">
    <property type="component" value="Unassembled WGS sequence"/>
</dbReference>
<dbReference type="AlphaFoldDB" id="A0A7Y9ZEY9"/>
<feature type="region of interest" description="Disordered" evidence="5">
    <location>
        <begin position="343"/>
        <end position="373"/>
    </location>
</feature>
<evidence type="ECO:0000256" key="4">
    <source>
        <dbReference type="ARBA" id="ARBA00023136"/>
    </source>
</evidence>
<keyword evidence="4 6" id="KW-0472">Membrane</keyword>
<evidence type="ECO:0000259" key="7">
    <source>
        <dbReference type="Pfam" id="PF13515"/>
    </source>
</evidence>
<dbReference type="Pfam" id="PF13515">
    <property type="entry name" value="FUSC_2"/>
    <property type="match status" value="1"/>
</dbReference>
<feature type="transmembrane region" description="Helical" evidence="6">
    <location>
        <begin position="53"/>
        <end position="71"/>
    </location>
</feature>
<evidence type="ECO:0000313" key="9">
    <source>
        <dbReference type="Proteomes" id="UP000562045"/>
    </source>
</evidence>
<comment type="caution">
    <text evidence="8">The sequence shown here is derived from an EMBL/GenBank/DDBJ whole genome shotgun (WGS) entry which is preliminary data.</text>
</comment>
<evidence type="ECO:0000256" key="3">
    <source>
        <dbReference type="ARBA" id="ARBA00022989"/>
    </source>
</evidence>
<proteinExistence type="predicted"/>
<dbReference type="InterPro" id="IPR049453">
    <property type="entry name" value="Memb_transporter_dom"/>
</dbReference>
<name>A0A7Y9ZEY9_9ACTN</name>
<evidence type="ECO:0000256" key="6">
    <source>
        <dbReference type="SAM" id="Phobius"/>
    </source>
</evidence>
<evidence type="ECO:0000256" key="1">
    <source>
        <dbReference type="ARBA" id="ARBA00004141"/>
    </source>
</evidence>
<feature type="transmembrane region" description="Helical" evidence="6">
    <location>
        <begin position="152"/>
        <end position="171"/>
    </location>
</feature>
<feature type="transmembrane region" description="Helical" evidence="6">
    <location>
        <begin position="128"/>
        <end position="146"/>
    </location>
</feature>
<evidence type="ECO:0000313" key="8">
    <source>
        <dbReference type="EMBL" id="NYI44194.1"/>
    </source>
</evidence>
<evidence type="ECO:0000256" key="5">
    <source>
        <dbReference type="SAM" id="MobiDB-lite"/>
    </source>
</evidence>
<feature type="transmembrane region" description="Helical" evidence="6">
    <location>
        <begin position="103"/>
        <end position="121"/>
    </location>
</feature>
<comment type="subcellular location">
    <subcellularLocation>
        <location evidence="1">Membrane</location>
        <topology evidence="1">Multi-pass membrane protein</topology>
    </subcellularLocation>
</comment>
<evidence type="ECO:0000256" key="2">
    <source>
        <dbReference type="ARBA" id="ARBA00022692"/>
    </source>
</evidence>
<protein>
    <recommendedName>
        <fullName evidence="7">Integral membrane bound transporter domain-containing protein</fullName>
    </recommendedName>
</protein>
<feature type="transmembrane region" description="Helical" evidence="6">
    <location>
        <begin position="204"/>
        <end position="225"/>
    </location>
</feature>
<keyword evidence="3 6" id="KW-1133">Transmembrane helix</keyword>
<organism evidence="8 9">
    <name type="scientific">Nocardioides aromaticivorans</name>
    <dbReference type="NCBI Taxonomy" id="200618"/>
    <lineage>
        <taxon>Bacteria</taxon>
        <taxon>Bacillati</taxon>
        <taxon>Actinomycetota</taxon>
        <taxon>Actinomycetes</taxon>
        <taxon>Propionibacteriales</taxon>
        <taxon>Nocardioidaceae</taxon>
        <taxon>Nocardioides</taxon>
    </lineage>
</organism>
<gene>
    <name evidence="8" type="ORF">BJ993_001274</name>
</gene>
<dbReference type="GO" id="GO:0016020">
    <property type="term" value="C:membrane"/>
    <property type="evidence" value="ECO:0007669"/>
    <property type="project" value="UniProtKB-SubCell"/>
</dbReference>
<feature type="transmembrane region" description="Helical" evidence="6">
    <location>
        <begin position="292"/>
        <end position="311"/>
    </location>
</feature>
<feature type="transmembrane region" description="Helical" evidence="6">
    <location>
        <begin position="323"/>
        <end position="340"/>
    </location>
</feature>
<feature type="transmembrane region" description="Helical" evidence="6">
    <location>
        <begin position="254"/>
        <end position="280"/>
    </location>
</feature>
<accession>A0A7Y9ZEY9</accession>
<feature type="transmembrane region" description="Helical" evidence="6">
    <location>
        <begin position="29"/>
        <end position="47"/>
    </location>
</feature>
<sequence>MTAVARARHLGGQLVDELRHVGPPPVTRWAAIRAGGTLLVALLVLHAADAMDLGAAATFGAFAAIYGGAVPHRRRWRQQVALAGLLTGAVASGTLVATGEDRAWWAVLAAAVWSGIGAAASDRWRWRPPGPVFLVFAAATCASVPIEPHRVPLAIGTCLATAAFAVGLAVVETAVEVRRGDVPDHPPPLPPLPAGRQRLHAIRCVVVVLLSGGLMTATGIAHPYWAMVASVVPLAATTLRQQVARGVHRVVGTLLGLVLAGLLLVLPLSAVATILVVAVLQAGTELVVTRHYGLALVLITPLALLVTDLAHPEPLGELLGSRFVETLAGASVGLAAAWLTRRRPPSPPATRRAHARCGSSRSPPRCRARPPSP</sequence>
<keyword evidence="2 6" id="KW-0812">Transmembrane</keyword>
<reference evidence="8 9" key="1">
    <citation type="submission" date="2020-07" db="EMBL/GenBank/DDBJ databases">
        <title>Sequencing the genomes of 1000 actinobacteria strains.</title>
        <authorList>
            <person name="Klenk H.-P."/>
        </authorList>
    </citation>
    <scope>NUCLEOTIDE SEQUENCE [LARGE SCALE GENOMIC DNA]</scope>
    <source>
        <strain evidence="8 9">DSM 15131</strain>
    </source>
</reference>
<dbReference type="RefSeq" id="WP_179648124.1">
    <property type="nucleotide sequence ID" value="NZ_JACBZM010000001.1"/>
</dbReference>
<feature type="domain" description="Integral membrane bound transporter" evidence="7">
    <location>
        <begin position="213"/>
        <end position="335"/>
    </location>
</feature>
<dbReference type="EMBL" id="JACBZM010000001">
    <property type="protein sequence ID" value="NYI44194.1"/>
    <property type="molecule type" value="Genomic_DNA"/>
</dbReference>
<feature type="transmembrane region" description="Helical" evidence="6">
    <location>
        <begin position="80"/>
        <end position="97"/>
    </location>
</feature>